<dbReference type="EMBL" id="JAGSPB010000002">
    <property type="protein sequence ID" value="MBV7266253.1"/>
    <property type="molecule type" value="Genomic_DNA"/>
</dbReference>
<dbReference type="RefSeq" id="WP_218316875.1">
    <property type="nucleotide sequence ID" value="NZ_JAGSPB010000002.1"/>
</dbReference>
<dbReference type="Proteomes" id="UP000699975">
    <property type="component" value="Unassembled WGS sequence"/>
</dbReference>
<evidence type="ECO:0000313" key="2">
    <source>
        <dbReference type="Proteomes" id="UP000699975"/>
    </source>
</evidence>
<sequence>MTRDDRPTGNSSEEERILDHLRSHPAAIDTIRGVSEWWVPDSDPREIAAALERLESLGLVLRCSRPDGSALFAAGPNLGSNKNEPE</sequence>
<gene>
    <name evidence="1" type="ORF">KCG45_08690</name>
</gene>
<evidence type="ECO:0008006" key="3">
    <source>
        <dbReference type="Google" id="ProtNLM"/>
    </source>
</evidence>
<accession>A0ABS6SMI5</accession>
<protein>
    <recommendedName>
        <fullName evidence="3">MarR family transcriptional regulator</fullName>
    </recommendedName>
</protein>
<reference evidence="1 2" key="1">
    <citation type="submission" date="2021-04" db="EMBL/GenBank/DDBJ databases">
        <authorList>
            <person name="Pira H."/>
            <person name="Risdian C."/>
            <person name="Wink J."/>
        </authorList>
    </citation>
    <scope>NUCLEOTIDE SEQUENCE [LARGE SCALE GENOMIC DNA]</scope>
    <source>
        <strain evidence="1 2">WH131</strain>
    </source>
</reference>
<name>A0ABS6SMI5_9SPHN</name>
<proteinExistence type="predicted"/>
<keyword evidence="2" id="KW-1185">Reference proteome</keyword>
<evidence type="ECO:0000313" key="1">
    <source>
        <dbReference type="EMBL" id="MBV7266253.1"/>
    </source>
</evidence>
<organism evidence="1 2">
    <name type="scientific">Erythrobacter ani</name>
    <dbReference type="NCBI Taxonomy" id="2827235"/>
    <lineage>
        <taxon>Bacteria</taxon>
        <taxon>Pseudomonadati</taxon>
        <taxon>Pseudomonadota</taxon>
        <taxon>Alphaproteobacteria</taxon>
        <taxon>Sphingomonadales</taxon>
        <taxon>Erythrobacteraceae</taxon>
        <taxon>Erythrobacter/Porphyrobacter group</taxon>
        <taxon>Erythrobacter</taxon>
    </lineage>
</organism>
<comment type="caution">
    <text evidence="1">The sequence shown here is derived from an EMBL/GenBank/DDBJ whole genome shotgun (WGS) entry which is preliminary data.</text>
</comment>